<dbReference type="GO" id="GO:0007131">
    <property type="term" value="P:reciprocal meiotic recombination"/>
    <property type="evidence" value="ECO:0007669"/>
    <property type="project" value="InterPro"/>
</dbReference>
<proteinExistence type="predicted"/>
<reference evidence="1 2" key="1">
    <citation type="journal article" date="2023" name="Elife">
        <title>Identification of key yeast species and microbe-microbe interactions impacting larval growth of Drosophila in the wild.</title>
        <authorList>
            <person name="Mure A."/>
            <person name="Sugiura Y."/>
            <person name="Maeda R."/>
            <person name="Honda K."/>
            <person name="Sakurai N."/>
            <person name="Takahashi Y."/>
            <person name="Watada M."/>
            <person name="Katoh T."/>
            <person name="Gotoh A."/>
            <person name="Gotoh Y."/>
            <person name="Taniguchi I."/>
            <person name="Nakamura K."/>
            <person name="Hayashi T."/>
            <person name="Katayama T."/>
            <person name="Uemura T."/>
            <person name="Hattori Y."/>
        </authorList>
    </citation>
    <scope>NUCLEOTIDE SEQUENCE [LARGE SCALE GENOMIC DNA]</scope>
    <source>
        <strain evidence="1 2">SB-73</strain>
    </source>
</reference>
<keyword evidence="2" id="KW-1185">Reference proteome</keyword>
<name>A0AAV5RN67_STABA</name>
<evidence type="ECO:0000313" key="1">
    <source>
        <dbReference type="EMBL" id="GMM52566.1"/>
    </source>
</evidence>
<comment type="caution">
    <text evidence="1">The sequence shown here is derived from an EMBL/GenBank/DDBJ whole genome shotgun (WGS) entry which is preliminary data.</text>
</comment>
<evidence type="ECO:0000313" key="2">
    <source>
        <dbReference type="Proteomes" id="UP001362899"/>
    </source>
</evidence>
<dbReference type="InterPro" id="IPR004354">
    <property type="entry name" value="Meiotic_Rec114"/>
</dbReference>
<dbReference type="AlphaFoldDB" id="A0AAV5RN67"/>
<sequence length="417" mass="47290">MVIAFKEELSQKCLNSNKPKWLHFEVSQYSFSHPEENPRADLYNGSQICRWQHVQQMNGMYIVLQISLINKVVRIQLFQNTDILEDLDVSISGLSVVSAVNCIAFKWPTSRGTTRFQVVIRDIKAALDIVTRLEEQDIVIKRKSMEDCQTESGHNIMSQETLVESQESNNKLVRNDAELVAEFRRKQLRQVQRYQRSQKIGIGISADSTIGSASVCTLGNTTMGTSSILSYLNGSKTSLVCRKLKARKPFSFSVLVYSYANINRRTRATQREVTWNHVNLVSGIYLTIIPSDHNGNPIILLNQGENTLETFIPCPTMLQVYVEGNVVALKSKLCGGNSDNSMRCVQLNLFEKDMSVFNECMSFYNIFIMNPNDSYGETTKSTSGFGTRYFSDTASMAMSTTSRDTRYWERRRATLGL</sequence>
<dbReference type="EMBL" id="BTGC01000008">
    <property type="protein sequence ID" value="GMM52566.1"/>
    <property type="molecule type" value="Genomic_DNA"/>
</dbReference>
<accession>A0AAV5RN67</accession>
<organism evidence="1 2">
    <name type="scientific">Starmerella bacillaris</name>
    <name type="common">Yeast</name>
    <name type="synonym">Candida zemplinina</name>
    <dbReference type="NCBI Taxonomy" id="1247836"/>
    <lineage>
        <taxon>Eukaryota</taxon>
        <taxon>Fungi</taxon>
        <taxon>Dikarya</taxon>
        <taxon>Ascomycota</taxon>
        <taxon>Saccharomycotina</taxon>
        <taxon>Dipodascomycetes</taxon>
        <taxon>Dipodascales</taxon>
        <taxon>Trichomonascaceae</taxon>
        <taxon>Starmerella</taxon>
    </lineage>
</organism>
<dbReference type="Pfam" id="PF03525">
    <property type="entry name" value="Meiotic_rec114"/>
    <property type="match status" value="1"/>
</dbReference>
<gene>
    <name evidence="1" type="ORF">DASB73_035290</name>
</gene>
<protein>
    <submittedName>
        <fullName evidence="1">Uncharacterized protein</fullName>
    </submittedName>
</protein>
<dbReference type="Proteomes" id="UP001362899">
    <property type="component" value="Unassembled WGS sequence"/>
</dbReference>